<dbReference type="Gene3D" id="3.40.50.11810">
    <property type="match status" value="1"/>
</dbReference>
<name>A0A4Q0Y8Q9_9BACT</name>
<organism evidence="2 3">
    <name type="scientific">Halarcobacter ebronensis</name>
    <dbReference type="NCBI Taxonomy" id="1462615"/>
    <lineage>
        <taxon>Bacteria</taxon>
        <taxon>Pseudomonadati</taxon>
        <taxon>Campylobacterota</taxon>
        <taxon>Epsilonproteobacteria</taxon>
        <taxon>Campylobacterales</taxon>
        <taxon>Arcobacteraceae</taxon>
        <taxon>Halarcobacter</taxon>
    </lineage>
</organism>
<gene>
    <name evidence="2" type="ORF">CRV08_13660</name>
</gene>
<sequence length="365" mass="42659">MKLEISLFRFDYKSDYLPYYTKNFIKIKNEKTLQDILNTINDEAPFEYRNTDHFLLVVNGYHTTTATAISELVEDFGTDLTIEPISIRRAHTDLCINDADFQERLKVLAEFVDEEDIKKYNEYKIYFYASNTINYEYDYIGDAILLLAYDLIQKDNSKEKDILEALKEYECGAQFHTNLKNRVFNFDNKIENKIETIREKLKLIKPIKEQNLFLDKKNSIDFGTFEDDYKIKHNFEDFNLAYFSGLEKDVQTLQLLESLNAKIINTPSMHTDLALQTFHVNSDFSIKLASTVMLDAFDNSADLLVVDCENLFYLFDSNRKAMQKVSGREIILPVIHKNELQKLVSGEHEAVKPQLKKHVIDPEII</sequence>
<evidence type="ECO:0000313" key="3">
    <source>
        <dbReference type="Proteomes" id="UP000290172"/>
    </source>
</evidence>
<dbReference type="Pfam" id="PF18712">
    <property type="entry name" value="DUF5644"/>
    <property type="match status" value="1"/>
</dbReference>
<dbReference type="InterPro" id="IPR041543">
    <property type="entry name" value="DUF5644"/>
</dbReference>
<reference evidence="2 3" key="1">
    <citation type="submission" date="2017-10" db="EMBL/GenBank/DDBJ databases">
        <title>Genomics of the genus Arcobacter.</title>
        <authorList>
            <person name="Perez-Cataluna A."/>
            <person name="Figueras M.J."/>
        </authorList>
    </citation>
    <scope>NUCLEOTIDE SEQUENCE [LARGE SCALE GENOMIC DNA]</scope>
    <source>
        <strain evidence="2 3">CECT 8993</strain>
    </source>
</reference>
<dbReference type="AlphaFoldDB" id="A0A4Q0Y8Q9"/>
<dbReference type="Gene3D" id="3.10.20.30">
    <property type="match status" value="1"/>
</dbReference>
<dbReference type="InterPro" id="IPR012675">
    <property type="entry name" value="Beta-grasp_dom_sf"/>
</dbReference>
<dbReference type="EMBL" id="PDKJ01000017">
    <property type="protein sequence ID" value="RXJ66215.1"/>
    <property type="molecule type" value="Genomic_DNA"/>
</dbReference>
<evidence type="ECO:0000313" key="2">
    <source>
        <dbReference type="EMBL" id="RXJ66215.1"/>
    </source>
</evidence>
<accession>A0A4Q0Y8Q9</accession>
<evidence type="ECO:0000259" key="1">
    <source>
        <dbReference type="Pfam" id="PF18712"/>
    </source>
</evidence>
<feature type="domain" description="DUF5644" evidence="1">
    <location>
        <begin position="109"/>
        <end position="201"/>
    </location>
</feature>
<comment type="caution">
    <text evidence="2">The sequence shown here is derived from an EMBL/GenBank/DDBJ whole genome shotgun (WGS) entry which is preliminary data.</text>
</comment>
<dbReference type="Proteomes" id="UP000290172">
    <property type="component" value="Unassembled WGS sequence"/>
</dbReference>
<protein>
    <recommendedName>
        <fullName evidence="1">DUF5644 domain-containing protein</fullName>
    </recommendedName>
</protein>
<proteinExistence type="predicted"/>
<dbReference type="RefSeq" id="WP_128983076.1">
    <property type="nucleotide sequence ID" value="NZ_PDKJ01000017.1"/>
</dbReference>
<dbReference type="Gene3D" id="1.10.1060.20">
    <property type="match status" value="1"/>
</dbReference>